<name>B8CVX4_HALOH</name>
<evidence type="ECO:0000313" key="2">
    <source>
        <dbReference type="EMBL" id="ACL69443.1"/>
    </source>
</evidence>
<dbReference type="InterPro" id="IPR002798">
    <property type="entry name" value="SpoIIM-like"/>
</dbReference>
<dbReference type="NCBIfam" id="TIGR02831">
    <property type="entry name" value="spo_II_M"/>
    <property type="match status" value="1"/>
</dbReference>
<dbReference type="Proteomes" id="UP000000719">
    <property type="component" value="Chromosome"/>
</dbReference>
<dbReference type="InterPro" id="IPR014196">
    <property type="entry name" value="SpoIIM"/>
</dbReference>
<accession>B8CVX4</accession>
<evidence type="ECO:0000256" key="1">
    <source>
        <dbReference type="SAM" id="Phobius"/>
    </source>
</evidence>
<gene>
    <name evidence="2" type="ordered locus">Hore_06860</name>
</gene>
<feature type="transmembrane region" description="Helical" evidence="1">
    <location>
        <begin position="12"/>
        <end position="34"/>
    </location>
</feature>
<protein>
    <submittedName>
        <fullName evidence="2">Sporulation stage II protein M</fullName>
    </submittedName>
</protein>
<evidence type="ECO:0000313" key="3">
    <source>
        <dbReference type="Proteomes" id="UP000000719"/>
    </source>
</evidence>
<dbReference type="KEGG" id="hor:Hore_06860"/>
<dbReference type="PIRSF" id="PIRSF038973">
    <property type="entry name" value="SpoIIM"/>
    <property type="match status" value="1"/>
</dbReference>
<keyword evidence="3" id="KW-1185">Reference proteome</keyword>
<dbReference type="STRING" id="373903.Hore_06860"/>
<keyword evidence="1" id="KW-0472">Membrane</keyword>
<keyword evidence="1" id="KW-1133">Transmembrane helix</keyword>
<keyword evidence="1" id="KW-0812">Transmembrane</keyword>
<dbReference type="EMBL" id="CP001098">
    <property type="protein sequence ID" value="ACL69443.1"/>
    <property type="molecule type" value="Genomic_DNA"/>
</dbReference>
<organism evidence="2 3">
    <name type="scientific">Halothermothrix orenii (strain H 168 / OCM 544 / DSM 9562)</name>
    <dbReference type="NCBI Taxonomy" id="373903"/>
    <lineage>
        <taxon>Bacteria</taxon>
        <taxon>Bacillati</taxon>
        <taxon>Bacillota</taxon>
        <taxon>Clostridia</taxon>
        <taxon>Halanaerobiales</taxon>
        <taxon>Halothermotrichaceae</taxon>
        <taxon>Halothermothrix</taxon>
    </lineage>
</organism>
<proteinExistence type="predicted"/>
<feature type="transmembrane region" description="Helical" evidence="1">
    <location>
        <begin position="75"/>
        <end position="100"/>
    </location>
</feature>
<dbReference type="AlphaFoldDB" id="B8CVX4"/>
<dbReference type="eggNOG" id="COG1300">
    <property type="taxonomic scope" value="Bacteria"/>
</dbReference>
<sequence length="205" mass="23173">MNNVMINFFRKRLPVLIFVIIIFLAGIFSGAVMINSVDFSVRQNLFSYVNNFLKEFNSLGYSSTTLAGQSIKFNLLSIFLIWAFGLSLILMPLIPILVFFKGFVLGFTVGFMVNEFNFKGILMAIVSILPQNLIIVPVYTLAGMMGIYFSIKIFNFFRSQKELNIEDFLSYSLLMLFLGLISIVGSVIESFVSPMLLKVVSNLLF</sequence>
<dbReference type="HOGENOM" id="CLU_085980_0_0_9"/>
<reference evidence="2 3" key="1">
    <citation type="journal article" date="2009" name="PLoS ONE">
        <title>Genome analysis of the anaerobic thermohalophilic bacterium Halothermothrix orenii.</title>
        <authorList>
            <person name="Mavromatis K."/>
            <person name="Ivanova N."/>
            <person name="Anderson I."/>
            <person name="Lykidis A."/>
            <person name="Hooper S.D."/>
            <person name="Sun H."/>
            <person name="Kunin V."/>
            <person name="Lapidus A."/>
            <person name="Hugenholtz P."/>
            <person name="Patel B."/>
            <person name="Kyrpides N.C."/>
        </authorList>
    </citation>
    <scope>NUCLEOTIDE SEQUENCE [LARGE SCALE GENOMIC DNA]</scope>
    <source>
        <strain evidence="3">H 168 / OCM 544 / DSM 9562</strain>
    </source>
</reference>
<feature type="transmembrane region" description="Helical" evidence="1">
    <location>
        <begin position="121"/>
        <end position="148"/>
    </location>
</feature>
<dbReference type="Pfam" id="PF01944">
    <property type="entry name" value="SpoIIM"/>
    <property type="match status" value="1"/>
</dbReference>
<dbReference type="OrthoDB" id="1707382at2"/>
<dbReference type="RefSeq" id="WP_012635631.1">
    <property type="nucleotide sequence ID" value="NC_011899.1"/>
</dbReference>
<feature type="transmembrane region" description="Helical" evidence="1">
    <location>
        <begin position="168"/>
        <end position="188"/>
    </location>
</feature>